<reference evidence="2 3" key="1">
    <citation type="submission" date="2024-02" db="EMBL/GenBank/DDBJ databases">
        <authorList>
            <person name="Chen Y."/>
            <person name="Shah S."/>
            <person name="Dougan E. K."/>
            <person name="Thang M."/>
            <person name="Chan C."/>
        </authorList>
    </citation>
    <scope>NUCLEOTIDE SEQUENCE [LARGE SCALE GENOMIC DNA]</scope>
</reference>
<name>A0ABP0LCW4_9DINO</name>
<dbReference type="Proteomes" id="UP001642484">
    <property type="component" value="Unassembled WGS sequence"/>
</dbReference>
<organism evidence="2 3">
    <name type="scientific">Durusdinium trenchii</name>
    <dbReference type="NCBI Taxonomy" id="1381693"/>
    <lineage>
        <taxon>Eukaryota</taxon>
        <taxon>Sar</taxon>
        <taxon>Alveolata</taxon>
        <taxon>Dinophyceae</taxon>
        <taxon>Suessiales</taxon>
        <taxon>Symbiodiniaceae</taxon>
        <taxon>Durusdinium</taxon>
    </lineage>
</organism>
<sequence>MARRCRRMVLLAFLTHVSLELCGFVGSWTAKSHSEKAQPTSVGVHAVDPAAAAALGAASSAISGFDFVGKRKAWFETQFAEVPLLASMSPEVKDHAERLLNVMRSQQTIIPQVVELPEQTVEGTGFQRLMITVLNDNRTGGLSAVHAEPGVGKSVAAALALRNCTQKSAVTVFLQRDFQKNLKDFFRVEDVADAVDVAGELFRILKQHGIRLQMVFDNTFDIGLGGQETDLLTLTRAAHEYDHHLIAVTQSEEAANKVAYLNGARTRLLEQRKAPSYRWSKGEAEEYLKEYLKAENAERVLNMTQVPDEVGGWKPVDIKEYLKTGRRPEAPQQGQGGRSTANSAVWVRQLQKDGDTFEQMGNAFPIDPVPSNIAYLKKVQSSELVIVQSNLMLFCSSRICRMEVGLGKMKKHLSIAARLRQIAMASHCHQRELCTQRVQKQ</sequence>
<evidence type="ECO:0000313" key="3">
    <source>
        <dbReference type="Proteomes" id="UP001642484"/>
    </source>
</evidence>
<accession>A0ABP0LCW4</accession>
<evidence type="ECO:0000313" key="2">
    <source>
        <dbReference type="EMBL" id="CAK9035979.1"/>
    </source>
</evidence>
<feature type="signal peptide" evidence="1">
    <location>
        <begin position="1"/>
        <end position="20"/>
    </location>
</feature>
<comment type="caution">
    <text evidence="2">The sequence shown here is derived from an EMBL/GenBank/DDBJ whole genome shotgun (WGS) entry which is preliminary data.</text>
</comment>
<dbReference type="EMBL" id="CAXAMN010011670">
    <property type="protein sequence ID" value="CAK9035979.1"/>
    <property type="molecule type" value="Genomic_DNA"/>
</dbReference>
<proteinExistence type="predicted"/>
<evidence type="ECO:0008006" key="4">
    <source>
        <dbReference type="Google" id="ProtNLM"/>
    </source>
</evidence>
<gene>
    <name evidence="2" type="ORF">CCMP2556_LOCUS20110</name>
</gene>
<keyword evidence="1" id="KW-0732">Signal</keyword>
<evidence type="ECO:0000256" key="1">
    <source>
        <dbReference type="SAM" id="SignalP"/>
    </source>
</evidence>
<feature type="chain" id="PRO_5045430638" description="AAA+ ATPase domain-containing protein" evidence="1">
    <location>
        <begin position="21"/>
        <end position="441"/>
    </location>
</feature>
<protein>
    <recommendedName>
        <fullName evidence="4">AAA+ ATPase domain-containing protein</fullName>
    </recommendedName>
</protein>
<keyword evidence="3" id="KW-1185">Reference proteome</keyword>